<evidence type="ECO:0000256" key="9">
    <source>
        <dbReference type="ARBA" id="ARBA00022827"/>
    </source>
</evidence>
<evidence type="ECO:0000256" key="1">
    <source>
        <dbReference type="ARBA" id="ARBA00004726"/>
    </source>
</evidence>
<evidence type="ECO:0000256" key="13">
    <source>
        <dbReference type="ARBA" id="ARBA00049494"/>
    </source>
</evidence>
<comment type="similarity">
    <text evidence="14">Belongs to the ribF family.</text>
</comment>
<evidence type="ECO:0000256" key="4">
    <source>
        <dbReference type="ARBA" id="ARBA00022643"/>
    </source>
</evidence>
<dbReference type="InterPro" id="IPR015865">
    <property type="entry name" value="Riboflavin_kinase_bac/euk"/>
</dbReference>
<dbReference type="Pfam" id="PF01687">
    <property type="entry name" value="Flavokinase"/>
    <property type="match status" value="1"/>
</dbReference>
<dbReference type="Pfam" id="PF06574">
    <property type="entry name" value="FAD_syn"/>
    <property type="match status" value="1"/>
</dbReference>
<dbReference type="STRING" id="1122146.IV53_GL000594"/>
<dbReference type="InterPro" id="IPR014729">
    <property type="entry name" value="Rossmann-like_a/b/a_fold"/>
</dbReference>
<feature type="domain" description="Riboflavin kinase" evidence="15">
    <location>
        <begin position="185"/>
        <end position="312"/>
    </location>
</feature>
<dbReference type="GO" id="GO:0005524">
    <property type="term" value="F:ATP binding"/>
    <property type="evidence" value="ECO:0007669"/>
    <property type="project" value="UniProtKB-UniRule"/>
</dbReference>
<dbReference type="UniPathway" id="UPA00276">
    <property type="reaction ID" value="UER00406"/>
</dbReference>
<evidence type="ECO:0000256" key="12">
    <source>
        <dbReference type="ARBA" id="ARBA00047880"/>
    </source>
</evidence>
<dbReference type="EC" id="2.7.1.26" evidence="14"/>
<dbReference type="PANTHER" id="PTHR22749">
    <property type="entry name" value="RIBOFLAVIN KINASE/FMN ADENYLYLTRANSFERASE"/>
    <property type="match status" value="1"/>
</dbReference>
<dbReference type="eggNOG" id="COG0196">
    <property type="taxonomic scope" value="Bacteria"/>
</dbReference>
<keyword evidence="5 14" id="KW-0808">Transferase</keyword>
<dbReference type="GO" id="GO:0009398">
    <property type="term" value="P:FMN biosynthetic process"/>
    <property type="evidence" value="ECO:0007669"/>
    <property type="project" value="UniProtKB-UniRule"/>
</dbReference>
<evidence type="ECO:0000256" key="7">
    <source>
        <dbReference type="ARBA" id="ARBA00022741"/>
    </source>
</evidence>
<evidence type="ECO:0000313" key="17">
    <source>
        <dbReference type="Proteomes" id="UP000051500"/>
    </source>
</evidence>
<dbReference type="Gene3D" id="2.40.30.30">
    <property type="entry name" value="Riboflavin kinase-like"/>
    <property type="match status" value="1"/>
</dbReference>
<keyword evidence="7 14" id="KW-0547">Nucleotide-binding</keyword>
<dbReference type="InterPro" id="IPR023468">
    <property type="entry name" value="Riboflavin_kinase"/>
</dbReference>
<sequence>MQTIYLQEPYNKKQIPNEAIVLAMGFFDGVHCGHRKVIEIAKKEAQKLGVKLAVLTFDRYPGLVYRKTSPDFKYLTTLKTKLRYFADLGVDITYVVAFNEQLVPMDPQTFIDKYVVDLHAKCLVAGSDFTYGKREIANMQTLPQYAKERFTIIEVPHLEDQVGKISSTRIRNLLAKGQVAAANELLGADYSNTGLVIHGQKMGRKLGYPTINVDVDAAERIPGEGVYAVRVRFVGETKEYYGMASIGKNETVGDNLPVTVEVHLLNFQADVYGREVVILWDEYLRSMEKFSSLEQLMQQLAADQLATEKYYHINNN</sequence>
<dbReference type="PIRSF" id="PIRSF004491">
    <property type="entry name" value="FAD_Synth"/>
    <property type="match status" value="1"/>
</dbReference>
<dbReference type="NCBIfam" id="TIGR00083">
    <property type="entry name" value="ribF"/>
    <property type="match status" value="1"/>
</dbReference>
<comment type="pathway">
    <text evidence="2 14">Cofactor biosynthesis; FMN biosynthesis; FMN from riboflavin (ATP route): step 1/1.</text>
</comment>
<evidence type="ECO:0000256" key="2">
    <source>
        <dbReference type="ARBA" id="ARBA00005201"/>
    </source>
</evidence>
<name>A0A0R2KMF0_9LACO</name>
<dbReference type="SUPFAM" id="SSF52374">
    <property type="entry name" value="Nucleotidylyl transferase"/>
    <property type="match status" value="1"/>
</dbReference>
<dbReference type="EC" id="2.7.7.2" evidence="14"/>
<keyword evidence="9 14" id="KW-0274">FAD</keyword>
<reference evidence="16 17" key="1">
    <citation type="journal article" date="2015" name="Genome Announc.">
        <title>Expanding the biotechnology potential of lactobacilli through comparative genomics of 213 strains and associated genera.</title>
        <authorList>
            <person name="Sun Z."/>
            <person name="Harris H.M."/>
            <person name="McCann A."/>
            <person name="Guo C."/>
            <person name="Argimon S."/>
            <person name="Zhang W."/>
            <person name="Yang X."/>
            <person name="Jeffery I.B."/>
            <person name="Cooney J.C."/>
            <person name="Kagawa T.F."/>
            <person name="Liu W."/>
            <person name="Song Y."/>
            <person name="Salvetti E."/>
            <person name="Wrobel A."/>
            <person name="Rasinkangas P."/>
            <person name="Parkhill J."/>
            <person name="Rea M.C."/>
            <person name="O'Sullivan O."/>
            <person name="Ritari J."/>
            <person name="Douillard F.P."/>
            <person name="Paul Ross R."/>
            <person name="Yang R."/>
            <person name="Briner A.E."/>
            <person name="Felis G.E."/>
            <person name="de Vos W.M."/>
            <person name="Barrangou R."/>
            <person name="Klaenhammer T.R."/>
            <person name="Caufield P.W."/>
            <person name="Cui Y."/>
            <person name="Zhang H."/>
            <person name="O'Toole P.W."/>
        </authorList>
    </citation>
    <scope>NUCLEOTIDE SEQUENCE [LARGE SCALE GENOMIC DNA]</scope>
    <source>
        <strain evidence="16 17">DSM 22408</strain>
    </source>
</reference>
<dbReference type="Gene3D" id="3.40.50.620">
    <property type="entry name" value="HUPs"/>
    <property type="match status" value="1"/>
</dbReference>
<dbReference type="AlphaFoldDB" id="A0A0R2KMF0"/>
<keyword evidence="3 14" id="KW-0285">Flavoprotein</keyword>
<dbReference type="InterPro" id="IPR015864">
    <property type="entry name" value="FAD_synthase"/>
</dbReference>
<dbReference type="EMBL" id="JQBZ01000025">
    <property type="protein sequence ID" value="KRN88629.1"/>
    <property type="molecule type" value="Genomic_DNA"/>
</dbReference>
<dbReference type="InterPro" id="IPR023465">
    <property type="entry name" value="Riboflavin_kinase_dom_sf"/>
</dbReference>
<dbReference type="GO" id="GO:0006747">
    <property type="term" value="P:FAD biosynthetic process"/>
    <property type="evidence" value="ECO:0007669"/>
    <property type="project" value="UniProtKB-UniRule"/>
</dbReference>
<evidence type="ECO:0000259" key="15">
    <source>
        <dbReference type="SMART" id="SM00904"/>
    </source>
</evidence>
<evidence type="ECO:0000256" key="11">
    <source>
        <dbReference type="ARBA" id="ARBA00023268"/>
    </source>
</evidence>
<accession>A0A0R2KMF0</accession>
<evidence type="ECO:0000256" key="3">
    <source>
        <dbReference type="ARBA" id="ARBA00022630"/>
    </source>
</evidence>
<keyword evidence="17" id="KW-1185">Reference proteome</keyword>
<dbReference type="SMART" id="SM00904">
    <property type="entry name" value="Flavokinase"/>
    <property type="match status" value="1"/>
</dbReference>
<keyword evidence="4 14" id="KW-0288">FMN</keyword>
<evidence type="ECO:0000256" key="5">
    <source>
        <dbReference type="ARBA" id="ARBA00022679"/>
    </source>
</evidence>
<dbReference type="SUPFAM" id="SSF82114">
    <property type="entry name" value="Riboflavin kinase-like"/>
    <property type="match status" value="1"/>
</dbReference>
<protein>
    <recommendedName>
        <fullName evidence="14">Riboflavin biosynthesis protein</fullName>
    </recommendedName>
    <domain>
        <recommendedName>
            <fullName evidence="14">Riboflavin kinase</fullName>
            <ecNumber evidence="14">2.7.1.26</ecNumber>
        </recommendedName>
        <alternativeName>
            <fullName evidence="14">Flavokinase</fullName>
        </alternativeName>
    </domain>
    <domain>
        <recommendedName>
            <fullName evidence="14">FMN adenylyltransferase</fullName>
            <ecNumber evidence="14">2.7.7.2</ecNumber>
        </recommendedName>
        <alternativeName>
            <fullName evidence="14">FAD pyrophosphorylase</fullName>
        </alternativeName>
        <alternativeName>
            <fullName evidence="14">FAD synthase</fullName>
        </alternativeName>
    </domain>
</protein>
<comment type="catalytic activity">
    <reaction evidence="13 14">
        <text>FMN + ATP + H(+) = FAD + diphosphate</text>
        <dbReference type="Rhea" id="RHEA:17237"/>
        <dbReference type="ChEBI" id="CHEBI:15378"/>
        <dbReference type="ChEBI" id="CHEBI:30616"/>
        <dbReference type="ChEBI" id="CHEBI:33019"/>
        <dbReference type="ChEBI" id="CHEBI:57692"/>
        <dbReference type="ChEBI" id="CHEBI:58210"/>
        <dbReference type="EC" id="2.7.7.2"/>
    </reaction>
</comment>
<comment type="pathway">
    <text evidence="1 14">Cofactor biosynthesis; FAD biosynthesis; FAD from FMN: step 1/1.</text>
</comment>
<dbReference type="GO" id="GO:0003919">
    <property type="term" value="F:FMN adenylyltransferase activity"/>
    <property type="evidence" value="ECO:0007669"/>
    <property type="project" value="UniProtKB-UniRule"/>
</dbReference>
<dbReference type="GO" id="GO:0008531">
    <property type="term" value="F:riboflavin kinase activity"/>
    <property type="evidence" value="ECO:0007669"/>
    <property type="project" value="UniProtKB-UniRule"/>
</dbReference>
<dbReference type="OrthoDB" id="9803667at2"/>
<keyword evidence="11" id="KW-0511">Multifunctional enzyme</keyword>
<keyword evidence="8 14" id="KW-0418">Kinase</keyword>
<keyword evidence="6 14" id="KW-0548">Nucleotidyltransferase</keyword>
<proteinExistence type="inferred from homology"/>
<evidence type="ECO:0000256" key="8">
    <source>
        <dbReference type="ARBA" id="ARBA00022777"/>
    </source>
</evidence>
<dbReference type="PANTHER" id="PTHR22749:SF6">
    <property type="entry name" value="RIBOFLAVIN KINASE"/>
    <property type="match status" value="1"/>
</dbReference>
<evidence type="ECO:0000256" key="10">
    <source>
        <dbReference type="ARBA" id="ARBA00022840"/>
    </source>
</evidence>
<dbReference type="CDD" id="cd02064">
    <property type="entry name" value="FAD_synthetase_N"/>
    <property type="match status" value="1"/>
</dbReference>
<evidence type="ECO:0000313" key="16">
    <source>
        <dbReference type="EMBL" id="KRN88629.1"/>
    </source>
</evidence>
<dbReference type="InterPro" id="IPR002606">
    <property type="entry name" value="Riboflavin_kinase_bac"/>
</dbReference>
<dbReference type="UniPathway" id="UPA00277">
    <property type="reaction ID" value="UER00407"/>
</dbReference>
<evidence type="ECO:0000256" key="6">
    <source>
        <dbReference type="ARBA" id="ARBA00022695"/>
    </source>
</evidence>
<gene>
    <name evidence="16" type="ORF">IV53_GL000594</name>
</gene>
<dbReference type="Proteomes" id="UP000051500">
    <property type="component" value="Unassembled WGS sequence"/>
</dbReference>
<dbReference type="RefSeq" id="WP_027107034.1">
    <property type="nucleotide sequence ID" value="NZ_JQBZ01000025.1"/>
</dbReference>
<dbReference type="PATRIC" id="fig|1122146.4.peg.610"/>
<comment type="caution">
    <text evidence="16">The sequence shown here is derived from an EMBL/GenBank/DDBJ whole genome shotgun (WGS) entry which is preliminary data.</text>
</comment>
<dbReference type="GO" id="GO:0009231">
    <property type="term" value="P:riboflavin biosynthetic process"/>
    <property type="evidence" value="ECO:0007669"/>
    <property type="project" value="InterPro"/>
</dbReference>
<comment type="catalytic activity">
    <reaction evidence="12 14">
        <text>riboflavin + ATP = FMN + ADP + H(+)</text>
        <dbReference type="Rhea" id="RHEA:14357"/>
        <dbReference type="ChEBI" id="CHEBI:15378"/>
        <dbReference type="ChEBI" id="CHEBI:30616"/>
        <dbReference type="ChEBI" id="CHEBI:57986"/>
        <dbReference type="ChEBI" id="CHEBI:58210"/>
        <dbReference type="ChEBI" id="CHEBI:456216"/>
        <dbReference type="EC" id="2.7.1.26"/>
    </reaction>
</comment>
<keyword evidence="10 14" id="KW-0067">ATP-binding</keyword>
<evidence type="ECO:0000256" key="14">
    <source>
        <dbReference type="PIRNR" id="PIRNR004491"/>
    </source>
</evidence>
<dbReference type="FunFam" id="3.40.50.620:FF:000021">
    <property type="entry name" value="Riboflavin biosynthesis protein"/>
    <property type="match status" value="1"/>
</dbReference>
<organism evidence="16 17">
    <name type="scientific">Ligilactobacillus ceti DSM 22408</name>
    <dbReference type="NCBI Taxonomy" id="1122146"/>
    <lineage>
        <taxon>Bacteria</taxon>
        <taxon>Bacillati</taxon>
        <taxon>Bacillota</taxon>
        <taxon>Bacilli</taxon>
        <taxon>Lactobacillales</taxon>
        <taxon>Lactobacillaceae</taxon>
        <taxon>Ligilactobacillus</taxon>
    </lineage>
</organism>